<dbReference type="GO" id="GO:0007165">
    <property type="term" value="P:signal transduction"/>
    <property type="evidence" value="ECO:0007669"/>
    <property type="project" value="InterPro"/>
</dbReference>
<protein>
    <submittedName>
        <fullName evidence="3">Uncharacterized protein</fullName>
    </submittedName>
</protein>
<sequence length="851" mass="96709">MVVYCQVKAEKRMSSTRATGNLHTEIHDFLCLFHNVKKNIKEASPNPSSAAIGEEQRNEQLLKLLYKILNEIDHRISAMPGPSEPSPPEYFDDWTFLTWILLTIISRIESNQELNLLNFESSQCLEKMHAALIVLVNKAKPIEPPALLDITKDPYYGQFYESYVTTLHALHDLYTFSKASNHQCETVEYERHFSQLKSQLVNCLELHKLFCNTQRVYLWHAMRSSQIEKMTKYGFDNKGFMNSAMSFYSNMLYNLGVLAARLQGFRYETGTCQSRICKTDPIRNLLLSVFDVVDILLSDSTVCVEPSQNPILVTNNLFPMKIVSLCRSTFFKDFTIQIVSEEVAATIQQEMHRRKLDGTQSMGPTPSGALLAMKPSSGVKRNNATANADGGNTAHKKSDVSSKEWISISPSYDTDHLTWVGLYPHLLCTTRQKDAVLDSRSTGQTGKRPLFYFHVKAEIFSPIGNYSTTHTLSLPFAIATRRNQDCQVQRMMSSYTATCFWLYATNVVDGLMLQWCDTGMEWKHFKLLYAYYFAKNAEISRSLVDADFAILENKMFCAECSDAFPFGSRVNSIAFKNLLCPHLSYSIGKSDVRFSIWRGMLELLHLFSDQRTEVKTMWESGLLQGFMEPETVYSLLRNVDSALIMRLSFVIGCCVCITVKSEGEILDLEPLDLKRLQAKSLDEYLRDIIFAEKVEHILNADKSWMKSNEALKLCAHTTSKVDAQEYITTREVTSNMMHAGDVDKQTLTRFTALRVAVVTCKPRDSTNSNTMDMEASSNLIKGKTNPANFRPGFCSKNYNHNNDEEFLRKLSDLMTTYGKSSDDVFTILAKNAPSTVYQPIIEDFQKVSAQP</sequence>
<dbReference type="GO" id="GO:0003700">
    <property type="term" value="F:DNA-binding transcription factor activity"/>
    <property type="evidence" value="ECO:0007669"/>
    <property type="project" value="InterPro"/>
</dbReference>
<organism evidence="2 3">
    <name type="scientific">Acrobeloides nanus</name>
    <dbReference type="NCBI Taxonomy" id="290746"/>
    <lineage>
        <taxon>Eukaryota</taxon>
        <taxon>Metazoa</taxon>
        <taxon>Ecdysozoa</taxon>
        <taxon>Nematoda</taxon>
        <taxon>Chromadorea</taxon>
        <taxon>Rhabditida</taxon>
        <taxon>Tylenchina</taxon>
        <taxon>Cephalobomorpha</taxon>
        <taxon>Cephaloboidea</taxon>
        <taxon>Cephalobidae</taxon>
        <taxon>Acrobeloides</taxon>
    </lineage>
</organism>
<reference evidence="3" key="1">
    <citation type="submission" date="2022-11" db="UniProtKB">
        <authorList>
            <consortium name="WormBaseParasite"/>
        </authorList>
    </citation>
    <scope>IDENTIFICATION</scope>
</reference>
<dbReference type="WBParaSite" id="ACRNAN_Path_1142.g4415.t1">
    <property type="protein sequence ID" value="ACRNAN_Path_1142.g4415.t1"/>
    <property type="gene ID" value="ACRNAN_Path_1142.g4415"/>
</dbReference>
<evidence type="ECO:0000256" key="1">
    <source>
        <dbReference type="ARBA" id="ARBA00022999"/>
    </source>
</evidence>
<proteinExistence type="predicted"/>
<evidence type="ECO:0000313" key="2">
    <source>
        <dbReference type="Proteomes" id="UP000887540"/>
    </source>
</evidence>
<dbReference type="AlphaFoldDB" id="A0A914BW93"/>
<evidence type="ECO:0000313" key="3">
    <source>
        <dbReference type="WBParaSite" id="ACRNAN_Path_1142.g4415.t1"/>
    </source>
</evidence>
<keyword evidence="2" id="KW-1185">Reference proteome</keyword>
<keyword evidence="1" id="KW-0727">SH2 domain</keyword>
<name>A0A914BW93_9BILA</name>
<dbReference type="PANTHER" id="PTHR11801">
    <property type="entry name" value="SIGNAL TRANSDUCER AND ACTIVATOR OF TRANSCRIPTION"/>
    <property type="match status" value="1"/>
</dbReference>
<dbReference type="InterPro" id="IPR001217">
    <property type="entry name" value="STAT"/>
</dbReference>
<dbReference type="Proteomes" id="UP000887540">
    <property type="component" value="Unplaced"/>
</dbReference>
<accession>A0A914BW93</accession>